<sequence length="752" mass="81676">MHLFIKNICSMYLFFIVNSCLTVEASFQDNLRSQLTSYDLLDPAKIISKRSLAEDDIQQLHIVAFNRSFHLVLHQGYSGTVPASLTIQTVQRDGTIRSSKAAELLSDFYTGHIDGLPNSHVSGYREGEKFYLTIDDGDQLLHIEPLSVMSNNQSDHRLLAYYDDAINSTGHFCGSESAEAGGPIRTSPAPSAFTEFGAAAAGSQARHLRRRRRQASAETGGGSGRQQLKSVCRMQLVADYTFVQRIASGSFGSTAKSLIKIADDINKVYMDTTFTHPTTGEVFTNVGFELAQMVVLESPSQNSGPPWAPHFNAPLSPDAPPQHASQYLEAFGDFEQNGIRLNDYCINHLVTFRPMQQNILGLAYLGSYNPNNIGGVCSPPSMSNHGRQRMIGRNIGMATYANKDGQPILSRQALLVSAHELGHNMGSEHDPVTQSVCSPSWLDGGPYLMYQIAVSGSVRHHSMFSECSSKQIAMLISTRKSSCFHSASNKLCGNHRREPGEECDPGLAEDRCCSADCRLKPPARCSDANSPCCRSCQFAGPGTLCQRKSLLNPCQKDTFCTGLNDTCPRPANEKDGAPCNFGVGYCLLGRCESVCSRLGPGFKPCACDSEEHACRVCCRDEAGGNCTVYRHGGDSVLMPANQPCQKGADHLQGRCDGNGTCQELASGSGQLIVRLWDLIVQSGSSSVATFLWKNIVFTVVILSLLLWVPACAIIAYQDRIDARKSGDSEAVAADIRYSAARPGGSAQGRYFT</sequence>
<keyword evidence="2" id="KW-0862">Zinc</keyword>
<dbReference type="PROSITE" id="PS50214">
    <property type="entry name" value="DISINTEGRIN_2"/>
    <property type="match status" value="1"/>
</dbReference>
<dbReference type="Gene3D" id="3.40.390.10">
    <property type="entry name" value="Collagenase (Catalytic Domain)"/>
    <property type="match status" value="1"/>
</dbReference>
<dbReference type="STRING" id="282301.A0A267EFB3"/>
<reference evidence="8 9" key="1">
    <citation type="submission" date="2017-06" db="EMBL/GenBank/DDBJ databases">
        <title>A platform for efficient transgenesis in Macrostomum lignano, a flatworm model organism for stem cell research.</title>
        <authorList>
            <person name="Berezikov E."/>
        </authorList>
    </citation>
    <scope>NUCLEOTIDE SEQUENCE [LARGE SCALE GENOMIC DNA]</scope>
    <source>
        <strain evidence="8">DV1</strain>
        <tissue evidence="8">Whole organism</tissue>
    </source>
</reference>
<evidence type="ECO:0000256" key="4">
    <source>
        <dbReference type="SAM" id="Phobius"/>
    </source>
</evidence>
<feature type="binding site" evidence="2">
    <location>
        <position position="419"/>
    </location>
    <ligand>
        <name>Zn(2+)</name>
        <dbReference type="ChEBI" id="CHEBI:29105"/>
        <note>catalytic</note>
    </ligand>
</feature>
<feature type="domain" description="Peptidase M12B" evidence="7">
    <location>
        <begin position="230"/>
        <end position="488"/>
    </location>
</feature>
<feature type="chain" id="PRO_5012899084" description="Disintegrin domain-containing protein" evidence="5">
    <location>
        <begin position="26"/>
        <end position="752"/>
    </location>
</feature>
<feature type="binding site" evidence="2">
    <location>
        <position position="423"/>
    </location>
    <ligand>
        <name>Zn(2+)</name>
        <dbReference type="ChEBI" id="CHEBI:29105"/>
        <note>catalytic</note>
    </ligand>
</feature>
<keyword evidence="9" id="KW-1185">Reference proteome</keyword>
<dbReference type="Gene3D" id="4.10.70.10">
    <property type="entry name" value="Disintegrin domain"/>
    <property type="match status" value="1"/>
</dbReference>
<keyword evidence="5" id="KW-0732">Signal</keyword>
<evidence type="ECO:0000256" key="1">
    <source>
        <dbReference type="ARBA" id="ARBA00023157"/>
    </source>
</evidence>
<evidence type="ECO:0000256" key="5">
    <source>
        <dbReference type="SAM" id="SignalP"/>
    </source>
</evidence>
<dbReference type="FunFam" id="4.10.70.10:FF:000003">
    <property type="entry name" value="Disintegrin and metalloproteinase domain-containing protein 17"/>
    <property type="match status" value="1"/>
</dbReference>
<organism evidence="8 9">
    <name type="scientific">Macrostomum lignano</name>
    <dbReference type="NCBI Taxonomy" id="282301"/>
    <lineage>
        <taxon>Eukaryota</taxon>
        <taxon>Metazoa</taxon>
        <taxon>Spiralia</taxon>
        <taxon>Lophotrochozoa</taxon>
        <taxon>Platyhelminthes</taxon>
        <taxon>Rhabditophora</taxon>
        <taxon>Macrostomorpha</taxon>
        <taxon>Macrostomida</taxon>
        <taxon>Macrostomidae</taxon>
        <taxon>Macrostomum</taxon>
    </lineage>
</organism>
<dbReference type="AlphaFoldDB" id="A0A267EFB3"/>
<keyword evidence="1" id="KW-1015">Disulfide bond</keyword>
<dbReference type="Pfam" id="PF13688">
    <property type="entry name" value="Reprolysin_5"/>
    <property type="match status" value="1"/>
</dbReference>
<dbReference type="InterPro" id="IPR024079">
    <property type="entry name" value="MetalloPept_cat_dom_sf"/>
</dbReference>
<keyword evidence="4" id="KW-1133">Transmembrane helix</keyword>
<dbReference type="PANTHER" id="PTHR45702">
    <property type="entry name" value="ADAM10/ADAM17 METALLOPEPTIDASE FAMILY MEMBER"/>
    <property type="match status" value="1"/>
</dbReference>
<evidence type="ECO:0000259" key="7">
    <source>
        <dbReference type="PROSITE" id="PS50215"/>
    </source>
</evidence>
<protein>
    <recommendedName>
        <fullName evidence="10">Disintegrin domain-containing protein</fullName>
    </recommendedName>
</protein>
<dbReference type="InterPro" id="IPR051489">
    <property type="entry name" value="ADAM_Metalloproteinase"/>
</dbReference>
<dbReference type="PROSITE" id="PS50215">
    <property type="entry name" value="ADAM_MEPRO"/>
    <property type="match status" value="1"/>
</dbReference>
<dbReference type="Gene3D" id="4.10.70.30">
    <property type="match status" value="1"/>
</dbReference>
<evidence type="ECO:0000259" key="6">
    <source>
        <dbReference type="PROSITE" id="PS50214"/>
    </source>
</evidence>
<dbReference type="SMART" id="SM00050">
    <property type="entry name" value="DISIN"/>
    <property type="match status" value="1"/>
</dbReference>
<evidence type="ECO:0000313" key="9">
    <source>
        <dbReference type="Proteomes" id="UP000215902"/>
    </source>
</evidence>
<dbReference type="GO" id="GO:0005886">
    <property type="term" value="C:plasma membrane"/>
    <property type="evidence" value="ECO:0007669"/>
    <property type="project" value="TreeGrafter"/>
</dbReference>
<dbReference type="PANTHER" id="PTHR45702:SF6">
    <property type="entry name" value="DISINTEGRIN AND METALLOPROTEINASE DOMAIN-CONTAINING PROTEIN 17"/>
    <property type="match status" value="1"/>
</dbReference>
<keyword evidence="4" id="KW-0472">Membrane</keyword>
<dbReference type="SUPFAM" id="SSF57552">
    <property type="entry name" value="Blood coagulation inhibitor (disintegrin)"/>
    <property type="match status" value="1"/>
</dbReference>
<keyword evidence="2" id="KW-0479">Metal-binding</keyword>
<feature type="signal peptide" evidence="5">
    <location>
        <begin position="1"/>
        <end position="25"/>
    </location>
</feature>
<gene>
    <name evidence="8" type="ORF">BOX15_Mlig006366g1</name>
</gene>
<dbReference type="GO" id="GO:0006509">
    <property type="term" value="P:membrane protein ectodomain proteolysis"/>
    <property type="evidence" value="ECO:0007669"/>
    <property type="project" value="TreeGrafter"/>
</dbReference>
<feature type="binding site" evidence="2">
    <location>
        <position position="429"/>
    </location>
    <ligand>
        <name>Zn(2+)</name>
        <dbReference type="ChEBI" id="CHEBI:29105"/>
        <note>catalytic</note>
    </ligand>
</feature>
<dbReference type="GO" id="GO:0004222">
    <property type="term" value="F:metalloendopeptidase activity"/>
    <property type="evidence" value="ECO:0007669"/>
    <property type="project" value="InterPro"/>
</dbReference>
<keyword evidence="4" id="KW-0812">Transmembrane</keyword>
<comment type="caution">
    <text evidence="2">Lacks conserved residue(s) required for the propagation of feature annotation.</text>
</comment>
<dbReference type="InterPro" id="IPR001590">
    <property type="entry name" value="Peptidase_M12B"/>
</dbReference>
<evidence type="ECO:0008006" key="10">
    <source>
        <dbReference type="Google" id="ProtNLM"/>
    </source>
</evidence>
<feature type="active site" evidence="2">
    <location>
        <position position="420"/>
    </location>
</feature>
<dbReference type="InterPro" id="IPR032029">
    <property type="entry name" value="ADAM17_MPD"/>
</dbReference>
<evidence type="ECO:0000313" key="8">
    <source>
        <dbReference type="EMBL" id="PAA60221.1"/>
    </source>
</evidence>
<dbReference type="Pfam" id="PF16698">
    <property type="entry name" value="ADAM17_MPD"/>
    <property type="match status" value="1"/>
</dbReference>
<evidence type="ECO:0000256" key="2">
    <source>
        <dbReference type="PROSITE-ProRule" id="PRU00276"/>
    </source>
</evidence>
<feature type="region of interest" description="Disordered" evidence="3">
    <location>
        <begin position="202"/>
        <end position="226"/>
    </location>
</feature>
<dbReference type="InterPro" id="IPR001762">
    <property type="entry name" value="Disintegrin_dom"/>
</dbReference>
<dbReference type="EMBL" id="NIVC01002178">
    <property type="protein sequence ID" value="PAA60221.1"/>
    <property type="molecule type" value="Genomic_DNA"/>
</dbReference>
<dbReference type="OrthoDB" id="2131567at2759"/>
<dbReference type="InterPro" id="IPR036436">
    <property type="entry name" value="Disintegrin_dom_sf"/>
</dbReference>
<comment type="caution">
    <text evidence="8">The sequence shown here is derived from an EMBL/GenBank/DDBJ whole genome shotgun (WGS) entry which is preliminary data.</text>
</comment>
<name>A0A267EFB3_9PLAT</name>
<accession>A0A267EFB3</accession>
<proteinExistence type="predicted"/>
<dbReference type="GO" id="GO:0046872">
    <property type="term" value="F:metal ion binding"/>
    <property type="evidence" value="ECO:0007669"/>
    <property type="project" value="UniProtKB-KW"/>
</dbReference>
<feature type="domain" description="Disintegrin" evidence="6">
    <location>
        <begin position="489"/>
        <end position="575"/>
    </location>
</feature>
<dbReference type="Proteomes" id="UP000215902">
    <property type="component" value="Unassembled WGS sequence"/>
</dbReference>
<dbReference type="GO" id="GO:0007219">
    <property type="term" value="P:Notch signaling pathway"/>
    <property type="evidence" value="ECO:0007669"/>
    <property type="project" value="TreeGrafter"/>
</dbReference>
<evidence type="ECO:0000256" key="3">
    <source>
        <dbReference type="SAM" id="MobiDB-lite"/>
    </source>
</evidence>
<feature type="transmembrane region" description="Helical" evidence="4">
    <location>
        <begin position="695"/>
        <end position="716"/>
    </location>
</feature>
<dbReference type="SUPFAM" id="SSF55486">
    <property type="entry name" value="Metalloproteases ('zincins'), catalytic domain"/>
    <property type="match status" value="1"/>
</dbReference>